<dbReference type="PROSITE" id="PS00094">
    <property type="entry name" value="C5_MTASE_1"/>
    <property type="match status" value="1"/>
</dbReference>
<accession>A0A6C0KLZ7</accession>
<dbReference type="InterPro" id="IPR050390">
    <property type="entry name" value="C5-Methyltransferase"/>
</dbReference>
<dbReference type="PANTHER" id="PTHR10629:SF52">
    <property type="entry name" value="DNA (CYTOSINE-5)-METHYLTRANSFERASE 1"/>
    <property type="match status" value="1"/>
</dbReference>
<evidence type="ECO:0000256" key="2">
    <source>
        <dbReference type="ARBA" id="ARBA00022603"/>
    </source>
</evidence>
<sequence length="373" mass="42585">MNKPTAISLFSGMGGDTLGMERAGFDVIAFNEFDKAGIITHQTNFPNSVLIQDETQKREKDKTNIQKIPDSVFLKYKDKIDLIFAGHPCQGFSNGGKKLPNDPRNTLFREFARVCSLVRPKYLIGENVDGLLSRNTSDGENYFDVICQEFNKIGYTITHQVCHVVRYGVPQLRKRLVYVGVRNDLEHNTYTFPEPENDGKNNVPNLRNIVSFSMDGAIPITNDDFDMITMPPECILKNVNNTENGNENVHPYLKLKAKTRNQEYNGKTHHTLLSFQKRDSPIHCEIIDIRNPSKTIICSYDHQPRLYVALQNKNGYFLRCLLPEELKQIQGFPKEFYIHGSRKDQIKQIGNAVPPPLIERIAKQLLNMNNLAV</sequence>
<keyword evidence="2" id="KW-0489">Methyltransferase</keyword>
<dbReference type="InterPro" id="IPR029063">
    <property type="entry name" value="SAM-dependent_MTases_sf"/>
</dbReference>
<organism evidence="5">
    <name type="scientific">viral metagenome</name>
    <dbReference type="NCBI Taxonomy" id="1070528"/>
    <lineage>
        <taxon>unclassified sequences</taxon>
        <taxon>metagenomes</taxon>
        <taxon>organismal metagenomes</taxon>
    </lineage>
</organism>
<dbReference type="PROSITE" id="PS51679">
    <property type="entry name" value="SAM_MT_C5"/>
    <property type="match status" value="1"/>
</dbReference>
<dbReference type="NCBIfam" id="TIGR00675">
    <property type="entry name" value="dcm"/>
    <property type="match status" value="1"/>
</dbReference>
<protein>
    <recommendedName>
        <fullName evidence="1">DNA (cytosine-5-)-methyltransferase</fullName>
        <ecNumber evidence="1">2.1.1.37</ecNumber>
    </recommendedName>
</protein>
<dbReference type="PROSITE" id="PS00095">
    <property type="entry name" value="C5_MTASE_2"/>
    <property type="match status" value="1"/>
</dbReference>
<evidence type="ECO:0000256" key="1">
    <source>
        <dbReference type="ARBA" id="ARBA00011975"/>
    </source>
</evidence>
<keyword evidence="4" id="KW-0949">S-adenosyl-L-methionine</keyword>
<evidence type="ECO:0000256" key="4">
    <source>
        <dbReference type="ARBA" id="ARBA00022691"/>
    </source>
</evidence>
<dbReference type="PANTHER" id="PTHR10629">
    <property type="entry name" value="CYTOSINE-SPECIFIC METHYLTRANSFERASE"/>
    <property type="match status" value="1"/>
</dbReference>
<dbReference type="EC" id="2.1.1.37" evidence="1"/>
<dbReference type="Gene3D" id="3.90.120.10">
    <property type="entry name" value="DNA Methylase, subunit A, domain 2"/>
    <property type="match status" value="1"/>
</dbReference>
<proteinExistence type="predicted"/>
<dbReference type="EMBL" id="MN740917">
    <property type="protein sequence ID" value="QHU17690.1"/>
    <property type="molecule type" value="Genomic_DNA"/>
</dbReference>
<reference evidence="5" key="1">
    <citation type="journal article" date="2020" name="Nature">
        <title>Giant virus diversity and host interactions through global metagenomics.</title>
        <authorList>
            <person name="Schulz F."/>
            <person name="Roux S."/>
            <person name="Paez-Espino D."/>
            <person name="Jungbluth S."/>
            <person name="Walsh D.A."/>
            <person name="Denef V.J."/>
            <person name="McMahon K.D."/>
            <person name="Konstantinidis K.T."/>
            <person name="Eloe-Fadrosh E.A."/>
            <person name="Kyrpides N.C."/>
            <person name="Woyke T."/>
        </authorList>
    </citation>
    <scope>NUCLEOTIDE SEQUENCE</scope>
    <source>
        <strain evidence="5">GVMAG-S-3300012919-55</strain>
    </source>
</reference>
<dbReference type="GO" id="GO:0032259">
    <property type="term" value="P:methylation"/>
    <property type="evidence" value="ECO:0007669"/>
    <property type="project" value="UniProtKB-KW"/>
</dbReference>
<name>A0A6C0KLZ7_9ZZZZ</name>
<keyword evidence="3" id="KW-0808">Transferase</keyword>
<dbReference type="SUPFAM" id="SSF53335">
    <property type="entry name" value="S-adenosyl-L-methionine-dependent methyltransferases"/>
    <property type="match status" value="1"/>
</dbReference>
<dbReference type="InterPro" id="IPR018117">
    <property type="entry name" value="C5_DNA_meth_AS"/>
</dbReference>
<dbReference type="InterPro" id="IPR001525">
    <property type="entry name" value="C5_MeTfrase"/>
</dbReference>
<dbReference type="AlphaFoldDB" id="A0A6C0KLZ7"/>
<dbReference type="GO" id="GO:0003886">
    <property type="term" value="F:DNA (cytosine-5-)-methyltransferase activity"/>
    <property type="evidence" value="ECO:0007669"/>
    <property type="project" value="UniProtKB-EC"/>
</dbReference>
<dbReference type="InterPro" id="IPR031303">
    <property type="entry name" value="C5_meth_CS"/>
</dbReference>
<dbReference type="Gene3D" id="3.40.50.150">
    <property type="entry name" value="Vaccinia Virus protein VP39"/>
    <property type="match status" value="1"/>
</dbReference>
<evidence type="ECO:0000313" key="5">
    <source>
        <dbReference type="EMBL" id="QHU17690.1"/>
    </source>
</evidence>
<dbReference type="Pfam" id="PF00145">
    <property type="entry name" value="DNA_methylase"/>
    <property type="match status" value="1"/>
</dbReference>
<evidence type="ECO:0000256" key="3">
    <source>
        <dbReference type="ARBA" id="ARBA00022679"/>
    </source>
</evidence>
<dbReference type="PRINTS" id="PR00105">
    <property type="entry name" value="C5METTRFRASE"/>
</dbReference>